<sequence>MPIRALNTVALYCQRPHPAVLVSEVAVDLVFPLKSSISNHVTKVALGAADNVIVDSPVNDYLFVD</sequence>
<dbReference type="Proteomes" id="UP000186601">
    <property type="component" value="Unassembled WGS sequence"/>
</dbReference>
<evidence type="ECO:0000313" key="2">
    <source>
        <dbReference type="Proteomes" id="UP000186601"/>
    </source>
</evidence>
<dbReference type="AlphaFoldDB" id="A0A2R6RVF6"/>
<organism evidence="1 2">
    <name type="scientific">Hermanssonia centrifuga</name>
    <dbReference type="NCBI Taxonomy" id="98765"/>
    <lineage>
        <taxon>Eukaryota</taxon>
        <taxon>Fungi</taxon>
        <taxon>Dikarya</taxon>
        <taxon>Basidiomycota</taxon>
        <taxon>Agaricomycotina</taxon>
        <taxon>Agaricomycetes</taxon>
        <taxon>Polyporales</taxon>
        <taxon>Meruliaceae</taxon>
        <taxon>Hermanssonia</taxon>
    </lineage>
</organism>
<evidence type="ECO:0000313" key="1">
    <source>
        <dbReference type="EMBL" id="PSS33991.1"/>
    </source>
</evidence>
<keyword evidence="2" id="KW-1185">Reference proteome</keyword>
<name>A0A2R6RVF6_9APHY</name>
<comment type="caution">
    <text evidence="1">The sequence shown here is derived from an EMBL/GenBank/DDBJ whole genome shotgun (WGS) entry which is preliminary data.</text>
</comment>
<accession>A0A2R6RVF6</accession>
<protein>
    <submittedName>
        <fullName evidence="1">Uncharacterized protein</fullName>
    </submittedName>
</protein>
<dbReference type="EMBL" id="MLYV02000170">
    <property type="protein sequence ID" value="PSS33991.1"/>
    <property type="molecule type" value="Genomic_DNA"/>
</dbReference>
<gene>
    <name evidence="1" type="ORF">PHLCEN_2v1966</name>
</gene>
<reference evidence="1 2" key="1">
    <citation type="submission" date="2018-02" db="EMBL/GenBank/DDBJ databases">
        <title>Genome sequence of the basidiomycete white-rot fungus Phlebia centrifuga.</title>
        <authorList>
            <person name="Granchi Z."/>
            <person name="Peng M."/>
            <person name="de Vries R.P."/>
            <person name="Hilden K."/>
            <person name="Makela M.R."/>
            <person name="Grigoriev I."/>
            <person name="Riley R."/>
        </authorList>
    </citation>
    <scope>NUCLEOTIDE SEQUENCE [LARGE SCALE GENOMIC DNA]</scope>
    <source>
        <strain evidence="1 2">FBCC195</strain>
    </source>
</reference>
<proteinExistence type="predicted"/>